<protein>
    <submittedName>
        <fullName evidence="2">3-oxoacyl-ACP reductase</fullName>
    </submittedName>
</protein>
<dbReference type="PROSITE" id="PS00061">
    <property type="entry name" value="ADH_SHORT"/>
    <property type="match status" value="1"/>
</dbReference>
<reference evidence="2" key="1">
    <citation type="journal article" date="2014" name="Int. J. Syst. Evol. Microbiol.">
        <title>Complete genome of a new Firmicutes species belonging to the dominant human colonic microbiota ('Ruminococcus bicirculans') reveals two chromosomes and a selective capacity to utilize plant glucans.</title>
        <authorList>
            <consortium name="NISC Comparative Sequencing Program"/>
            <person name="Wegmann U."/>
            <person name="Louis P."/>
            <person name="Goesmann A."/>
            <person name="Henrissat B."/>
            <person name="Duncan S.H."/>
            <person name="Flint H.J."/>
        </authorList>
    </citation>
    <scope>NUCLEOTIDE SEQUENCE</scope>
    <source>
        <strain evidence="2">NBRC 103408</strain>
    </source>
</reference>
<dbReference type="PRINTS" id="PR00080">
    <property type="entry name" value="SDRFAMILY"/>
</dbReference>
<dbReference type="PANTHER" id="PTHR42879:SF2">
    <property type="entry name" value="3-OXOACYL-[ACYL-CARRIER-PROTEIN] REDUCTASE FABG"/>
    <property type="match status" value="1"/>
</dbReference>
<keyword evidence="3" id="KW-1185">Reference proteome</keyword>
<gene>
    <name evidence="2" type="primary">fabG_3</name>
    <name evidence="2" type="ORF">GCM10007924_29210</name>
</gene>
<accession>A0ABQ5U7J1</accession>
<comment type="caution">
    <text evidence="2">The sequence shown here is derived from an EMBL/GenBank/DDBJ whole genome shotgun (WGS) entry which is preliminary data.</text>
</comment>
<comment type="similarity">
    <text evidence="1">Belongs to the short-chain dehydrogenases/reductases (SDR) family.</text>
</comment>
<sequence>MVSSNKVAIVTGSATGAGAAIAIALAKKGYNVVVNYTKSEDDAKATLSEVEKCGVEGLLFQGDVSKDEDCRAMAAAAVQKWGRIDALINNAGRTKFVAHQDLDGLDVQDFHDIYAVNTIGPFQMTRACEPYLRKSDAGRVVMISSVAGTHGHGSSIAYVASKGALNSMTKALARIMGPQVTVNAVCPGMIETRWLREGWGDQDYERNKAGLLKTVPMAKVAQPEDVADAVLWFVEGTALVTGETVIIDGGMHLVR</sequence>
<organism evidence="2 3">
    <name type="scientific">Sneathiella chinensis</name>
    <dbReference type="NCBI Taxonomy" id="349750"/>
    <lineage>
        <taxon>Bacteria</taxon>
        <taxon>Pseudomonadati</taxon>
        <taxon>Pseudomonadota</taxon>
        <taxon>Alphaproteobacteria</taxon>
        <taxon>Sneathiellales</taxon>
        <taxon>Sneathiellaceae</taxon>
        <taxon>Sneathiella</taxon>
    </lineage>
</organism>
<dbReference type="SUPFAM" id="SSF51735">
    <property type="entry name" value="NAD(P)-binding Rossmann-fold domains"/>
    <property type="match status" value="1"/>
</dbReference>
<dbReference type="Proteomes" id="UP001161409">
    <property type="component" value="Unassembled WGS sequence"/>
</dbReference>
<dbReference type="RefSeq" id="WP_169561753.1">
    <property type="nucleotide sequence ID" value="NZ_BSNF01000008.1"/>
</dbReference>
<dbReference type="Gene3D" id="3.40.50.720">
    <property type="entry name" value="NAD(P)-binding Rossmann-like Domain"/>
    <property type="match status" value="1"/>
</dbReference>
<dbReference type="Pfam" id="PF13561">
    <property type="entry name" value="adh_short_C2"/>
    <property type="match status" value="1"/>
</dbReference>
<dbReference type="CDD" id="cd05233">
    <property type="entry name" value="SDR_c"/>
    <property type="match status" value="1"/>
</dbReference>
<evidence type="ECO:0000313" key="2">
    <source>
        <dbReference type="EMBL" id="GLQ07700.1"/>
    </source>
</evidence>
<evidence type="ECO:0000256" key="1">
    <source>
        <dbReference type="ARBA" id="ARBA00006484"/>
    </source>
</evidence>
<dbReference type="PANTHER" id="PTHR42879">
    <property type="entry name" value="3-OXOACYL-(ACYL-CARRIER-PROTEIN) REDUCTASE"/>
    <property type="match status" value="1"/>
</dbReference>
<name>A0ABQ5U7J1_9PROT</name>
<dbReference type="InterPro" id="IPR036291">
    <property type="entry name" value="NAD(P)-bd_dom_sf"/>
</dbReference>
<dbReference type="PRINTS" id="PR00081">
    <property type="entry name" value="GDHRDH"/>
</dbReference>
<evidence type="ECO:0000313" key="3">
    <source>
        <dbReference type="Proteomes" id="UP001161409"/>
    </source>
</evidence>
<proteinExistence type="inferred from homology"/>
<dbReference type="InterPro" id="IPR050259">
    <property type="entry name" value="SDR"/>
</dbReference>
<dbReference type="InterPro" id="IPR020904">
    <property type="entry name" value="Sc_DH/Rdtase_CS"/>
</dbReference>
<dbReference type="InterPro" id="IPR002347">
    <property type="entry name" value="SDR_fam"/>
</dbReference>
<dbReference type="EMBL" id="BSNF01000008">
    <property type="protein sequence ID" value="GLQ07700.1"/>
    <property type="molecule type" value="Genomic_DNA"/>
</dbReference>
<reference evidence="2" key="2">
    <citation type="submission" date="2023-01" db="EMBL/GenBank/DDBJ databases">
        <title>Draft genome sequence of Sneathiella chinensis strain NBRC 103408.</title>
        <authorList>
            <person name="Sun Q."/>
            <person name="Mori K."/>
        </authorList>
    </citation>
    <scope>NUCLEOTIDE SEQUENCE</scope>
    <source>
        <strain evidence="2">NBRC 103408</strain>
    </source>
</reference>